<reference evidence="1" key="1">
    <citation type="submission" date="2020-05" db="EMBL/GenBank/DDBJ databases">
        <authorList>
            <person name="Zhu T."/>
            <person name="Keshari N."/>
            <person name="Lu X."/>
        </authorList>
    </citation>
    <scope>NUCLEOTIDE SEQUENCE</scope>
    <source>
        <strain evidence="1">NK1-12</strain>
    </source>
</reference>
<gene>
    <name evidence="1" type="ORF">HJG54_17260</name>
</gene>
<protein>
    <submittedName>
        <fullName evidence="1">Uncharacterized protein</fullName>
    </submittedName>
</protein>
<name>A0AA96WG28_9CYAN</name>
<dbReference type="RefSeq" id="WP_316430230.1">
    <property type="nucleotide sequence ID" value="NZ_CP053586.1"/>
</dbReference>
<evidence type="ECO:0000313" key="1">
    <source>
        <dbReference type="EMBL" id="WNZ24430.1"/>
    </source>
</evidence>
<sequence>MSTQNLDTVRREALKALLTSFVAQGHPVEYAQYMATAAIFQTDLELRNAQLLNLLSWLKQNHQPIYTEAVARLEETRIEFECRVKDD</sequence>
<organism evidence="1">
    <name type="scientific">Leptolyngbya sp. NK1-12</name>
    <dbReference type="NCBI Taxonomy" id="2547451"/>
    <lineage>
        <taxon>Bacteria</taxon>
        <taxon>Bacillati</taxon>
        <taxon>Cyanobacteriota</taxon>
        <taxon>Cyanophyceae</taxon>
        <taxon>Leptolyngbyales</taxon>
        <taxon>Leptolyngbyaceae</taxon>
        <taxon>Leptolyngbya group</taxon>
        <taxon>Leptolyngbya</taxon>
    </lineage>
</organism>
<accession>A0AA96WG28</accession>
<dbReference type="AlphaFoldDB" id="A0AA96WG28"/>
<proteinExistence type="predicted"/>
<dbReference type="EMBL" id="CP053586">
    <property type="protein sequence ID" value="WNZ24430.1"/>
    <property type="molecule type" value="Genomic_DNA"/>
</dbReference>